<accession>A0ABX0LTF2</accession>
<organism evidence="2 3">
    <name type="scientific">Massilia rubra</name>
    <dbReference type="NCBI Taxonomy" id="2607910"/>
    <lineage>
        <taxon>Bacteria</taxon>
        <taxon>Pseudomonadati</taxon>
        <taxon>Pseudomonadota</taxon>
        <taxon>Betaproteobacteria</taxon>
        <taxon>Burkholderiales</taxon>
        <taxon>Oxalobacteraceae</taxon>
        <taxon>Telluria group</taxon>
        <taxon>Massilia</taxon>
    </lineage>
</organism>
<dbReference type="Pfam" id="PF01909">
    <property type="entry name" value="NTP_transf_2"/>
    <property type="match status" value="1"/>
</dbReference>
<protein>
    <recommendedName>
        <fullName evidence="1">Polymerase nucleotidyl transferase domain-containing protein</fullName>
    </recommendedName>
</protein>
<evidence type="ECO:0000313" key="3">
    <source>
        <dbReference type="Proteomes" id="UP000785613"/>
    </source>
</evidence>
<evidence type="ECO:0000313" key="2">
    <source>
        <dbReference type="EMBL" id="NHZ36018.1"/>
    </source>
</evidence>
<name>A0ABX0LTF2_9BURK</name>
<gene>
    <name evidence="2" type="ORF">F0185_20835</name>
</gene>
<proteinExistence type="predicted"/>
<feature type="domain" description="Polymerase nucleotidyl transferase" evidence="1">
    <location>
        <begin position="11"/>
        <end position="67"/>
    </location>
</feature>
<dbReference type="InterPro" id="IPR002934">
    <property type="entry name" value="Polymerase_NTP_transf_dom"/>
</dbReference>
<dbReference type="InterPro" id="IPR043519">
    <property type="entry name" value="NT_sf"/>
</dbReference>
<dbReference type="EMBL" id="VUYU01000015">
    <property type="protein sequence ID" value="NHZ36018.1"/>
    <property type="molecule type" value="Genomic_DNA"/>
</dbReference>
<reference evidence="2 3" key="1">
    <citation type="submission" date="2019-09" db="EMBL/GenBank/DDBJ databases">
        <title>Taxonomy of Antarctic Massilia spp.: description of Massilia rubra sp. nov., Massilia aquatica sp. nov., Massilia mucilaginosa sp. nov., Massilia frigida sp. nov. isolated from streams, lakes and regoliths.</title>
        <authorList>
            <person name="Holochova P."/>
            <person name="Sedlacek I."/>
            <person name="Kralova S."/>
            <person name="Maslanova I."/>
            <person name="Busse H.-J."/>
            <person name="Stankova E."/>
            <person name="Vrbovska V."/>
            <person name="Kovarovic V."/>
            <person name="Bartak M."/>
            <person name="Svec P."/>
            <person name="Pantucek R."/>
        </authorList>
    </citation>
    <scope>NUCLEOTIDE SEQUENCE [LARGE SCALE GENOMIC DNA]</scope>
    <source>
        <strain evidence="2 3">CCM 8692</strain>
    </source>
</reference>
<sequence>MKPYPALSLYREKLRALGLGRGLVSVCVFGFTARGDDREESDLDLLLTVNAEDFRLTVFTGRSHGSETWRADKFAGPFLEWRKEAEQSQYACRRVEKREYCWDCQYTDQAPQPRGTRRCIARAPREQGSFHRRGRDQQIRTAVEEILSNEQCRLCACSNLLCTSGKRVHRRNRRNYSR</sequence>
<dbReference type="Proteomes" id="UP000785613">
    <property type="component" value="Unassembled WGS sequence"/>
</dbReference>
<evidence type="ECO:0000259" key="1">
    <source>
        <dbReference type="Pfam" id="PF01909"/>
    </source>
</evidence>
<dbReference type="Gene3D" id="3.30.460.10">
    <property type="entry name" value="Beta Polymerase, domain 2"/>
    <property type="match status" value="1"/>
</dbReference>
<dbReference type="SUPFAM" id="SSF81301">
    <property type="entry name" value="Nucleotidyltransferase"/>
    <property type="match status" value="1"/>
</dbReference>
<comment type="caution">
    <text evidence="2">The sequence shown here is derived from an EMBL/GenBank/DDBJ whole genome shotgun (WGS) entry which is preliminary data.</text>
</comment>
<keyword evidence="3" id="KW-1185">Reference proteome</keyword>
<dbReference type="CDD" id="cd05403">
    <property type="entry name" value="NT_KNTase_like"/>
    <property type="match status" value="1"/>
</dbReference>